<protein>
    <submittedName>
        <fullName evidence="1">Uncharacterized protein</fullName>
    </submittedName>
</protein>
<dbReference type="InterPro" id="IPR032675">
    <property type="entry name" value="LRR_dom_sf"/>
</dbReference>
<dbReference type="Proteomes" id="UP001473302">
    <property type="component" value="Unassembled WGS sequence"/>
</dbReference>
<organism evidence="1 2">
    <name type="scientific">Mucor flavus</name>
    <dbReference type="NCBI Taxonomy" id="439312"/>
    <lineage>
        <taxon>Eukaryota</taxon>
        <taxon>Fungi</taxon>
        <taxon>Fungi incertae sedis</taxon>
        <taxon>Mucoromycota</taxon>
        <taxon>Mucoromycotina</taxon>
        <taxon>Mucoromycetes</taxon>
        <taxon>Mucorales</taxon>
        <taxon>Mucorineae</taxon>
        <taxon>Mucoraceae</taxon>
        <taxon>Mucor</taxon>
    </lineage>
</organism>
<sequence>MDIGEAGLRHLQVIDTQIRSFSTFHPFSKRLTSLDLLVSENVFTINGISGDVVSFLPDFTRLTSLEIKNKVLGSDDIVIPQILNACQNLTAFTYIGNFSPAENKENDQNRATRASVPSHGNKHLKYIKLSVNTFTKFLIQYFTTWVPLQQLRSFSITFKADFSHWIYENGSRSVMEFASCLTSINNLCFSFGEISESIYDAQTKVLNYWTFLGAIKENRNTYNLTKYLVSQEEKESELMIKLKKGKMLTFQCGIWVPDYFITDTASGVSNFSMPLPPATATVGPWISDDLTIDVQGNLKGVSIYLIKFSLNHFPQSEMIEIRSVNFNGIDFFACRKDTYIIETEKLTLSYSLLKVMFDRLPNITDFVAYRPILVKDDVFSNNTRVNFSGFKQLKELTIDLHSIHLENFEYVFLQLEHITSSNEYYKITKLPVEKDDSLTTSDFIMDSDCSSGSSLATADFIMGSCDPTHSLTATTADFIQAFDGSSITVIIQFNNKLCKIELFDDLMSIGDLPLVS</sequence>
<gene>
    <name evidence="1" type="ORF">MFLAVUS_003276</name>
</gene>
<comment type="caution">
    <text evidence="1">The sequence shown here is derived from an EMBL/GenBank/DDBJ whole genome shotgun (WGS) entry which is preliminary data.</text>
</comment>
<evidence type="ECO:0000313" key="2">
    <source>
        <dbReference type="Proteomes" id="UP001473302"/>
    </source>
</evidence>
<evidence type="ECO:0000313" key="1">
    <source>
        <dbReference type="EMBL" id="GAA5809861.1"/>
    </source>
</evidence>
<keyword evidence="2" id="KW-1185">Reference proteome</keyword>
<dbReference type="Gene3D" id="3.80.10.10">
    <property type="entry name" value="Ribonuclease Inhibitor"/>
    <property type="match status" value="1"/>
</dbReference>
<accession>A0ABP9YSM1</accession>
<name>A0ABP9YSM1_9FUNG</name>
<proteinExistence type="predicted"/>
<dbReference type="EMBL" id="BAABUK010000006">
    <property type="protein sequence ID" value="GAA5809861.1"/>
    <property type="molecule type" value="Genomic_DNA"/>
</dbReference>
<dbReference type="SUPFAM" id="SSF52047">
    <property type="entry name" value="RNI-like"/>
    <property type="match status" value="1"/>
</dbReference>
<reference evidence="1 2" key="1">
    <citation type="submission" date="2024-04" db="EMBL/GenBank/DDBJ databases">
        <title>genome sequences of Mucor flavus KT1a and Helicostylum pulchrum KT1b strains isolated from the surface of a dry-aged beef.</title>
        <authorList>
            <person name="Toyotome T."/>
            <person name="Hosono M."/>
            <person name="Torimaru M."/>
            <person name="Fukuda K."/>
            <person name="Mikami N."/>
        </authorList>
    </citation>
    <scope>NUCLEOTIDE SEQUENCE [LARGE SCALE GENOMIC DNA]</scope>
    <source>
        <strain evidence="1 2">KT1a</strain>
    </source>
</reference>